<sequence length="54" mass="6115">MSLGPTEPVPPAHRWHKVQAPGTARTFSNHLHFHFPTKAKQESHDLHWQPVGKG</sequence>
<gene>
    <name evidence="1" type="ORF">P7K49_009187</name>
</gene>
<comment type="caution">
    <text evidence="1">The sequence shown here is derived from an EMBL/GenBank/DDBJ whole genome shotgun (WGS) entry which is preliminary data.</text>
</comment>
<keyword evidence="2" id="KW-1185">Reference proteome</keyword>
<evidence type="ECO:0000313" key="2">
    <source>
        <dbReference type="Proteomes" id="UP001266305"/>
    </source>
</evidence>
<reference evidence="1 2" key="1">
    <citation type="submission" date="2023-05" db="EMBL/GenBank/DDBJ databases">
        <title>B98-5 Cell Line De Novo Hybrid Assembly: An Optical Mapping Approach.</title>
        <authorList>
            <person name="Kananen K."/>
            <person name="Auerbach J.A."/>
            <person name="Kautto E."/>
            <person name="Blachly J.S."/>
        </authorList>
    </citation>
    <scope>NUCLEOTIDE SEQUENCE [LARGE SCALE GENOMIC DNA]</scope>
    <source>
        <strain evidence="1">B95-8</strain>
        <tissue evidence="1">Cell line</tissue>
    </source>
</reference>
<name>A0ABQ9VJ98_SAGOE</name>
<dbReference type="EMBL" id="JASSZA010000005">
    <property type="protein sequence ID" value="KAK2109441.1"/>
    <property type="molecule type" value="Genomic_DNA"/>
</dbReference>
<evidence type="ECO:0000313" key="1">
    <source>
        <dbReference type="EMBL" id="KAK2109441.1"/>
    </source>
</evidence>
<accession>A0ABQ9VJ98</accession>
<organism evidence="1 2">
    <name type="scientific">Saguinus oedipus</name>
    <name type="common">Cotton-top tamarin</name>
    <name type="synonym">Oedipomidas oedipus</name>
    <dbReference type="NCBI Taxonomy" id="9490"/>
    <lineage>
        <taxon>Eukaryota</taxon>
        <taxon>Metazoa</taxon>
        <taxon>Chordata</taxon>
        <taxon>Craniata</taxon>
        <taxon>Vertebrata</taxon>
        <taxon>Euteleostomi</taxon>
        <taxon>Mammalia</taxon>
        <taxon>Eutheria</taxon>
        <taxon>Euarchontoglires</taxon>
        <taxon>Primates</taxon>
        <taxon>Haplorrhini</taxon>
        <taxon>Platyrrhini</taxon>
        <taxon>Cebidae</taxon>
        <taxon>Callitrichinae</taxon>
        <taxon>Saguinus</taxon>
    </lineage>
</organism>
<feature type="non-terminal residue" evidence="1">
    <location>
        <position position="54"/>
    </location>
</feature>
<proteinExistence type="predicted"/>
<protein>
    <submittedName>
        <fullName evidence="1">Uncharacterized protein</fullName>
    </submittedName>
</protein>
<dbReference type="Proteomes" id="UP001266305">
    <property type="component" value="Unassembled WGS sequence"/>
</dbReference>